<gene>
    <name evidence="3" type="ORF">SAMN05216203_0321</name>
</gene>
<dbReference type="SMART" id="SM00854">
    <property type="entry name" value="PGA_cap"/>
    <property type="match status" value="1"/>
</dbReference>
<accession>A0A1I6GNN3</accession>
<dbReference type="InterPro" id="IPR052169">
    <property type="entry name" value="CW_Biosynth-Accessory"/>
</dbReference>
<organism evidence="3 4">
    <name type="scientific">Marinobacter daqiaonensis</name>
    <dbReference type="NCBI Taxonomy" id="650891"/>
    <lineage>
        <taxon>Bacteria</taxon>
        <taxon>Pseudomonadati</taxon>
        <taxon>Pseudomonadota</taxon>
        <taxon>Gammaproteobacteria</taxon>
        <taxon>Pseudomonadales</taxon>
        <taxon>Marinobacteraceae</taxon>
        <taxon>Marinobacter</taxon>
    </lineage>
</organism>
<dbReference type="STRING" id="650891.SAMN05216203_0321"/>
<evidence type="ECO:0000256" key="1">
    <source>
        <dbReference type="ARBA" id="ARBA00005662"/>
    </source>
</evidence>
<evidence type="ECO:0000313" key="3">
    <source>
        <dbReference type="EMBL" id="SFR43835.1"/>
    </source>
</evidence>
<proteinExistence type="inferred from homology"/>
<dbReference type="PANTHER" id="PTHR33393:SF11">
    <property type="entry name" value="POLYGLUTAMINE SYNTHESIS ACCESSORY PROTEIN RV0574C-RELATED"/>
    <property type="match status" value="1"/>
</dbReference>
<dbReference type="SUPFAM" id="SSF56300">
    <property type="entry name" value="Metallo-dependent phosphatases"/>
    <property type="match status" value="1"/>
</dbReference>
<dbReference type="EMBL" id="FOYW01000001">
    <property type="protein sequence ID" value="SFR43835.1"/>
    <property type="molecule type" value="Genomic_DNA"/>
</dbReference>
<dbReference type="RefSeq" id="WP_092008550.1">
    <property type="nucleotide sequence ID" value="NZ_FOYW01000001.1"/>
</dbReference>
<name>A0A1I6GNN3_9GAMM</name>
<keyword evidence="4" id="KW-1185">Reference proteome</keyword>
<reference evidence="4" key="1">
    <citation type="submission" date="2016-10" db="EMBL/GenBank/DDBJ databases">
        <authorList>
            <person name="Varghese N."/>
            <person name="Submissions S."/>
        </authorList>
    </citation>
    <scope>NUCLEOTIDE SEQUENCE [LARGE SCALE GENOMIC DNA]</scope>
    <source>
        <strain evidence="4">CGMCC 1.9167</strain>
    </source>
</reference>
<comment type="similarity">
    <text evidence="1">Belongs to the CapA family.</text>
</comment>
<dbReference type="Pfam" id="PF09587">
    <property type="entry name" value="PGA_cap"/>
    <property type="match status" value="1"/>
</dbReference>
<feature type="domain" description="Capsule synthesis protein CapA" evidence="2">
    <location>
        <begin position="6"/>
        <end position="287"/>
    </location>
</feature>
<dbReference type="CDD" id="cd07381">
    <property type="entry name" value="MPP_CapA"/>
    <property type="match status" value="1"/>
</dbReference>
<dbReference type="AlphaFoldDB" id="A0A1I6GNN3"/>
<dbReference type="Proteomes" id="UP000198644">
    <property type="component" value="Unassembled WGS sequence"/>
</dbReference>
<dbReference type="InterPro" id="IPR019079">
    <property type="entry name" value="Capsule_synth_CapA"/>
</dbReference>
<dbReference type="InterPro" id="IPR029052">
    <property type="entry name" value="Metallo-depent_PP-like"/>
</dbReference>
<evidence type="ECO:0000313" key="4">
    <source>
        <dbReference type="Proteomes" id="UP000198644"/>
    </source>
</evidence>
<dbReference type="OrthoDB" id="9810718at2"/>
<dbReference type="PANTHER" id="PTHR33393">
    <property type="entry name" value="POLYGLUTAMINE SYNTHESIS ACCESSORY PROTEIN RV0574C-RELATED"/>
    <property type="match status" value="1"/>
</dbReference>
<dbReference type="Gene3D" id="3.60.21.10">
    <property type="match status" value="1"/>
</dbReference>
<sequence>MSETVTLFLCGDVMTGRGIDQAMPHPSSPELYESYVQDARDYIALAERSGGAIERPLGFADIWGDALDELARFDPEVRLINLETSITRNAEPWPGKGIHYRMSPDNAECLKVAGINACCLANNHVLDWQREGLLETLDVLDRLSIPHAGAGGNARRAREPVSLGLPAGGRVRIWSVGLSDSGIPENWQAGDETPGVFMLPSTSHEDTNPLIREITRQRRPGDLAVVSIHWGSNWGYDIPDGHRNLARQLIDAGADVIHGHSSHHPRGMELYRDRPIFYGCGDFINDYEGIGGHGTYRPELGLMIFCRMSRQTGRLEGLWLTPLRRKHLSLYRASDEERRWMRHTLNRERHPDMPAFQLAGENRLELSPGTIPGNR</sequence>
<protein>
    <submittedName>
        <fullName evidence="3">Poly-gamma-glutamate synthesis protein (Capsule biosynthesis protein)</fullName>
    </submittedName>
</protein>
<evidence type="ECO:0000259" key="2">
    <source>
        <dbReference type="SMART" id="SM00854"/>
    </source>
</evidence>